<evidence type="ECO:0000256" key="1">
    <source>
        <dbReference type="SAM" id="MobiDB-lite"/>
    </source>
</evidence>
<feature type="compositionally biased region" description="Low complexity" evidence="1">
    <location>
        <begin position="41"/>
        <end position="67"/>
    </location>
</feature>
<evidence type="ECO:0000313" key="3">
    <source>
        <dbReference type="Proteomes" id="UP001190700"/>
    </source>
</evidence>
<feature type="region of interest" description="Disordered" evidence="1">
    <location>
        <begin position="33"/>
        <end position="97"/>
    </location>
</feature>
<protein>
    <submittedName>
        <fullName evidence="2">Uncharacterized protein</fullName>
    </submittedName>
</protein>
<name>A0AAE0BLH6_9CHLO</name>
<dbReference type="EMBL" id="LGRX02034142">
    <property type="protein sequence ID" value="KAK3238682.1"/>
    <property type="molecule type" value="Genomic_DNA"/>
</dbReference>
<gene>
    <name evidence="2" type="ORF">CYMTET_51324</name>
</gene>
<comment type="caution">
    <text evidence="2">The sequence shown here is derived from an EMBL/GenBank/DDBJ whole genome shotgun (WGS) entry which is preliminary data.</text>
</comment>
<proteinExistence type="predicted"/>
<dbReference type="AlphaFoldDB" id="A0AAE0BLH6"/>
<keyword evidence="3" id="KW-1185">Reference proteome</keyword>
<accession>A0AAE0BLH6</accession>
<reference evidence="2 3" key="1">
    <citation type="journal article" date="2015" name="Genome Biol. Evol.">
        <title>Comparative Genomics of a Bacterivorous Green Alga Reveals Evolutionary Causalities and Consequences of Phago-Mixotrophic Mode of Nutrition.</title>
        <authorList>
            <person name="Burns J.A."/>
            <person name="Paasch A."/>
            <person name="Narechania A."/>
            <person name="Kim E."/>
        </authorList>
    </citation>
    <scope>NUCLEOTIDE SEQUENCE [LARGE SCALE GENOMIC DNA]</scope>
    <source>
        <strain evidence="2 3">PLY_AMNH</strain>
    </source>
</reference>
<evidence type="ECO:0000313" key="2">
    <source>
        <dbReference type="EMBL" id="KAK3238682.1"/>
    </source>
</evidence>
<sequence length="268" mass="28269">MLIERHKEYTLRSNASLDGDRKCTPASIAAEVQRWERQRSSAEASSSLAGLRSEPASAAAGTAASEKSFADLIRQVKSRKPASQEPAKGPCEPPVSRADCEPAEAIKLSHADDARIDCSPAQSLLPADHADVASAGVTITEGGGAGAGSAWFGSGGVCTDVLSREGLPQRVLAKSPEVLRAITPDPRPDYLAEGSPPAVVEDSDEDDFQRSPGIKGDSGQTAGATIQAWRSTEVTDRGLENGENGSMEVRTSQWRVKRMASRRSFPVG</sequence>
<feature type="compositionally biased region" description="Polar residues" evidence="1">
    <location>
        <begin position="218"/>
        <end position="232"/>
    </location>
</feature>
<organism evidence="2 3">
    <name type="scientific">Cymbomonas tetramitiformis</name>
    <dbReference type="NCBI Taxonomy" id="36881"/>
    <lineage>
        <taxon>Eukaryota</taxon>
        <taxon>Viridiplantae</taxon>
        <taxon>Chlorophyta</taxon>
        <taxon>Pyramimonadophyceae</taxon>
        <taxon>Pyramimonadales</taxon>
        <taxon>Pyramimonadaceae</taxon>
        <taxon>Cymbomonas</taxon>
    </lineage>
</organism>
<dbReference type="Proteomes" id="UP001190700">
    <property type="component" value="Unassembled WGS sequence"/>
</dbReference>
<feature type="region of interest" description="Disordered" evidence="1">
    <location>
        <begin position="183"/>
        <end position="268"/>
    </location>
</feature>